<sequence length="202" mass="22954">MMVVENLDVPVSYSYGYGIRHVQCLLLFFCMTIGYIARAHLGVSIVAMTYMERVKNMNSMVNSNVTINDTFKNVIETIRLNIINATDAVELRVNETSFEDEEPVKSIWNVFRTYDWSKPVQEMILGAFFVGYCLMMFPTGIACQRYGGKLPLQMCLLINGIISIATPTVAVWVRISYQKYPSRHGAGISNRRLNGVLCRWLA</sequence>
<accession>A0ACC0JS06</accession>
<evidence type="ECO:0000313" key="1">
    <source>
        <dbReference type="EMBL" id="KAI8426941.1"/>
    </source>
</evidence>
<reference evidence="1 2" key="1">
    <citation type="journal article" date="2022" name="Genome Biol. Evol.">
        <title>The Spruce Budworm Genome: Reconstructing the Evolutionary History of Antifreeze Proteins.</title>
        <authorList>
            <person name="Beliveau C."/>
            <person name="Gagne P."/>
            <person name="Picq S."/>
            <person name="Vernygora O."/>
            <person name="Keeling C.I."/>
            <person name="Pinkney K."/>
            <person name="Doucet D."/>
            <person name="Wen F."/>
            <person name="Johnston J.S."/>
            <person name="Maaroufi H."/>
            <person name="Boyle B."/>
            <person name="Laroche J."/>
            <person name="Dewar K."/>
            <person name="Juretic N."/>
            <person name="Blackburn G."/>
            <person name="Nisole A."/>
            <person name="Brunet B."/>
            <person name="Brandao M."/>
            <person name="Lumley L."/>
            <person name="Duan J."/>
            <person name="Quan G."/>
            <person name="Lucarotti C.J."/>
            <person name="Roe A.D."/>
            <person name="Sperling F.A.H."/>
            <person name="Levesque R.C."/>
            <person name="Cusson M."/>
        </authorList>
    </citation>
    <scope>NUCLEOTIDE SEQUENCE [LARGE SCALE GENOMIC DNA]</scope>
    <source>
        <strain evidence="1">Glfc:IPQL:Cfum</strain>
    </source>
</reference>
<comment type="caution">
    <text evidence="1">The sequence shown here is derived from an EMBL/GenBank/DDBJ whole genome shotgun (WGS) entry which is preliminary data.</text>
</comment>
<dbReference type="Proteomes" id="UP001064048">
    <property type="component" value="Chromosome 26"/>
</dbReference>
<evidence type="ECO:0000313" key="2">
    <source>
        <dbReference type="Proteomes" id="UP001064048"/>
    </source>
</evidence>
<gene>
    <name evidence="1" type="ORF">MSG28_014610</name>
</gene>
<name>A0ACC0JS06_CHOFU</name>
<protein>
    <submittedName>
        <fullName evidence="1">Uncharacterized protein</fullName>
    </submittedName>
</protein>
<proteinExistence type="predicted"/>
<organism evidence="1 2">
    <name type="scientific">Choristoneura fumiferana</name>
    <name type="common">Spruce budworm moth</name>
    <name type="synonym">Archips fumiferana</name>
    <dbReference type="NCBI Taxonomy" id="7141"/>
    <lineage>
        <taxon>Eukaryota</taxon>
        <taxon>Metazoa</taxon>
        <taxon>Ecdysozoa</taxon>
        <taxon>Arthropoda</taxon>
        <taxon>Hexapoda</taxon>
        <taxon>Insecta</taxon>
        <taxon>Pterygota</taxon>
        <taxon>Neoptera</taxon>
        <taxon>Endopterygota</taxon>
        <taxon>Lepidoptera</taxon>
        <taxon>Glossata</taxon>
        <taxon>Ditrysia</taxon>
        <taxon>Tortricoidea</taxon>
        <taxon>Tortricidae</taxon>
        <taxon>Tortricinae</taxon>
        <taxon>Choristoneura</taxon>
    </lineage>
</organism>
<dbReference type="EMBL" id="CM046126">
    <property type="protein sequence ID" value="KAI8426941.1"/>
    <property type="molecule type" value="Genomic_DNA"/>
</dbReference>
<keyword evidence="2" id="KW-1185">Reference proteome</keyword>